<dbReference type="CDD" id="cd03431">
    <property type="entry name" value="NUDIX_DNA_Glycosylase_C-MutY"/>
    <property type="match status" value="1"/>
</dbReference>
<dbReference type="Gene3D" id="1.10.340.30">
    <property type="entry name" value="Hypothetical protein, domain 2"/>
    <property type="match status" value="1"/>
</dbReference>
<dbReference type="Pfam" id="PF00633">
    <property type="entry name" value="HHH"/>
    <property type="match status" value="1"/>
</dbReference>
<dbReference type="InterPro" id="IPR044298">
    <property type="entry name" value="MIG/MutY"/>
</dbReference>
<dbReference type="GO" id="GO:0035485">
    <property type="term" value="F:adenine/guanine mispair binding"/>
    <property type="evidence" value="ECO:0007669"/>
    <property type="project" value="TreeGrafter"/>
</dbReference>
<dbReference type="GO" id="GO:0000701">
    <property type="term" value="F:purine-specific mismatch base pair DNA N-glycosylase activity"/>
    <property type="evidence" value="ECO:0007669"/>
    <property type="project" value="UniProtKB-EC"/>
</dbReference>
<keyword evidence="13 14" id="KW-0326">Glycosidase</keyword>
<dbReference type="Pfam" id="PF10576">
    <property type="entry name" value="EndIII_4Fe-2S"/>
    <property type="match status" value="1"/>
</dbReference>
<keyword evidence="11" id="KW-0411">Iron-sulfur</keyword>
<sequence length="355" mass="40057">MPPEQFQQKLFIWFDMHGRKDLPWQLDINPYRVWVSEIMLQQTQVVSVIGYFNRFVARFPTVQSLASAELDEVLQHWSGLGYYARARNLHKTAQIVADNAGVFPQTVAELSALPGIGRSTAGAILSIACGQSQPILDGNVKRVLARFHAVHGWPGDNKVAAQLWQISQHYTARERAGDYTQAMMDLGATLCTRSKPLCEICPVAAGCQARQLGLVKQLPGSKPRKDLPVKQLYFLLLLDQENRILLERRPPTGIWGGLWSLPEFADPQALQGLCLQGNYRIHASQTLPGQRHSFSHYHLDYIPLLAKLENPINNVMEGERAVWYKTAEINTLGLPAPIKRLLQQYFTEDHNDEND</sequence>
<evidence type="ECO:0000256" key="8">
    <source>
        <dbReference type="ARBA" id="ARBA00022763"/>
    </source>
</evidence>
<dbReference type="Proteomes" id="UP000030512">
    <property type="component" value="Chromosome"/>
</dbReference>
<evidence type="ECO:0000256" key="7">
    <source>
        <dbReference type="ARBA" id="ARBA00022723"/>
    </source>
</evidence>
<comment type="cofactor">
    <cofactor evidence="14">
        <name>[4Fe-4S] cluster</name>
        <dbReference type="ChEBI" id="CHEBI:49883"/>
    </cofactor>
    <text evidence="14">Binds 1 [4Fe-4S] cluster.</text>
</comment>
<dbReference type="Gene3D" id="1.10.1670.10">
    <property type="entry name" value="Helix-hairpin-Helix base-excision DNA repair enzymes (C-terminal)"/>
    <property type="match status" value="1"/>
</dbReference>
<dbReference type="InterPro" id="IPR004036">
    <property type="entry name" value="Endonuclease-III-like_CS2"/>
</dbReference>
<evidence type="ECO:0000256" key="2">
    <source>
        <dbReference type="ARBA" id="ARBA00002933"/>
    </source>
</evidence>
<dbReference type="GO" id="GO:0032357">
    <property type="term" value="F:oxidized purine DNA binding"/>
    <property type="evidence" value="ECO:0007669"/>
    <property type="project" value="TreeGrafter"/>
</dbReference>
<dbReference type="EC" id="3.2.2.31" evidence="4 14"/>
<dbReference type="PROSITE" id="PS00764">
    <property type="entry name" value="ENDONUCLEASE_III_1"/>
    <property type="match status" value="1"/>
</dbReference>
<dbReference type="PANTHER" id="PTHR42944:SF1">
    <property type="entry name" value="ADENINE DNA GLYCOSYLASE"/>
    <property type="match status" value="1"/>
</dbReference>
<feature type="domain" description="HhH-GPD" evidence="15">
    <location>
        <begin position="39"/>
        <end position="189"/>
    </location>
</feature>
<dbReference type="GO" id="GO:0006298">
    <property type="term" value="P:mismatch repair"/>
    <property type="evidence" value="ECO:0007669"/>
    <property type="project" value="TreeGrafter"/>
</dbReference>
<dbReference type="STRING" id="1538553.JT25_009180"/>
<evidence type="ECO:0000256" key="10">
    <source>
        <dbReference type="ARBA" id="ARBA00023004"/>
    </source>
</evidence>
<evidence type="ECO:0000256" key="12">
    <source>
        <dbReference type="ARBA" id="ARBA00023204"/>
    </source>
</evidence>
<dbReference type="InterPro" id="IPR000445">
    <property type="entry name" value="HhH_motif"/>
</dbReference>
<evidence type="ECO:0000313" key="16">
    <source>
        <dbReference type="EMBL" id="AMK76659.1"/>
    </source>
</evidence>
<evidence type="ECO:0000256" key="11">
    <source>
        <dbReference type="ARBA" id="ARBA00023014"/>
    </source>
</evidence>
<comment type="similarity">
    <text evidence="3 14">Belongs to the Nth/MutY family.</text>
</comment>
<dbReference type="GO" id="GO:0051539">
    <property type="term" value="F:4 iron, 4 sulfur cluster binding"/>
    <property type="evidence" value="ECO:0007669"/>
    <property type="project" value="UniProtKB-UniRule"/>
</dbReference>
<dbReference type="InterPro" id="IPR011257">
    <property type="entry name" value="DNA_glycosylase"/>
</dbReference>
<comment type="function">
    <text evidence="2">Adenine glycosylase active on G-A mispairs. MutY also corrects error-prone DNA synthesis past GO lesions which are due to the oxidatively damaged form of guanine: 7,8-dihydro-8-oxoguanine (8-oxo-dGTP).</text>
</comment>
<dbReference type="InterPro" id="IPR015797">
    <property type="entry name" value="NUDIX_hydrolase-like_dom_sf"/>
</dbReference>
<dbReference type="InterPro" id="IPR023170">
    <property type="entry name" value="HhH_base_excis_C"/>
</dbReference>
<keyword evidence="17" id="KW-1185">Reference proteome</keyword>
<dbReference type="GO" id="GO:0034039">
    <property type="term" value="F:8-oxo-7,8-dihydroguanine DNA N-glycosylase activity"/>
    <property type="evidence" value="ECO:0007669"/>
    <property type="project" value="TreeGrafter"/>
</dbReference>
<organism evidence="16 17">
    <name type="scientific">Methylomonas denitrificans</name>
    <dbReference type="NCBI Taxonomy" id="1538553"/>
    <lineage>
        <taxon>Bacteria</taxon>
        <taxon>Pseudomonadati</taxon>
        <taxon>Pseudomonadota</taxon>
        <taxon>Gammaproteobacteria</taxon>
        <taxon>Methylococcales</taxon>
        <taxon>Methylococcaceae</taxon>
        <taxon>Methylomonas</taxon>
    </lineage>
</organism>
<dbReference type="NCBIfam" id="TIGR01084">
    <property type="entry name" value="mutY"/>
    <property type="match status" value="1"/>
</dbReference>
<dbReference type="EMBL" id="CP014476">
    <property type="protein sequence ID" value="AMK76659.1"/>
    <property type="molecule type" value="Genomic_DNA"/>
</dbReference>
<evidence type="ECO:0000256" key="1">
    <source>
        <dbReference type="ARBA" id="ARBA00000843"/>
    </source>
</evidence>
<dbReference type="KEGG" id="mdn:JT25_009180"/>
<keyword evidence="9" id="KW-0378">Hydrolase</keyword>
<dbReference type="PROSITE" id="PS01155">
    <property type="entry name" value="ENDONUCLEASE_III_2"/>
    <property type="match status" value="1"/>
</dbReference>
<dbReference type="InterPro" id="IPR004035">
    <property type="entry name" value="Endouclease-III_FeS-bd_BS"/>
</dbReference>
<dbReference type="NCBIfam" id="NF008132">
    <property type="entry name" value="PRK10880.1"/>
    <property type="match status" value="1"/>
</dbReference>
<evidence type="ECO:0000256" key="9">
    <source>
        <dbReference type="ARBA" id="ARBA00022801"/>
    </source>
</evidence>
<dbReference type="RefSeq" id="WP_062328340.1">
    <property type="nucleotide sequence ID" value="NZ_CP014476.1"/>
</dbReference>
<dbReference type="SUPFAM" id="SSF55811">
    <property type="entry name" value="Nudix"/>
    <property type="match status" value="1"/>
</dbReference>
<reference evidence="16 17" key="1">
    <citation type="journal article" date="2015" name="Environ. Microbiol.">
        <title>Methane oxidation coupled to nitrate reduction under hypoxia by the Gammaproteobacterium Methylomonas denitrificans, sp. nov. type strain FJG1.</title>
        <authorList>
            <person name="Kits K.D."/>
            <person name="Klotz M.G."/>
            <person name="Stein L.Y."/>
        </authorList>
    </citation>
    <scope>NUCLEOTIDE SEQUENCE [LARGE SCALE GENOMIC DNA]</scope>
    <source>
        <strain evidence="16 17">FJG1</strain>
    </source>
</reference>
<evidence type="ECO:0000256" key="13">
    <source>
        <dbReference type="ARBA" id="ARBA00023295"/>
    </source>
</evidence>
<dbReference type="SMART" id="SM00478">
    <property type="entry name" value="ENDO3c"/>
    <property type="match status" value="1"/>
</dbReference>
<evidence type="ECO:0000259" key="15">
    <source>
        <dbReference type="SMART" id="SM00478"/>
    </source>
</evidence>
<keyword evidence="8 14" id="KW-0227">DNA damage</keyword>
<evidence type="ECO:0000256" key="6">
    <source>
        <dbReference type="ARBA" id="ARBA00022485"/>
    </source>
</evidence>
<accession>A0A126T3K1</accession>
<dbReference type="InterPro" id="IPR005760">
    <property type="entry name" value="A/G_AdeGlyc_MutY"/>
</dbReference>
<keyword evidence="12" id="KW-0234">DNA repair</keyword>
<keyword evidence="7" id="KW-0479">Metal-binding</keyword>
<dbReference type="GO" id="GO:0006284">
    <property type="term" value="P:base-excision repair"/>
    <property type="evidence" value="ECO:0007669"/>
    <property type="project" value="UniProtKB-UniRule"/>
</dbReference>
<proteinExistence type="inferred from homology"/>
<evidence type="ECO:0000313" key="17">
    <source>
        <dbReference type="Proteomes" id="UP000030512"/>
    </source>
</evidence>
<dbReference type="OrthoDB" id="9802365at2"/>
<dbReference type="AlphaFoldDB" id="A0A126T3K1"/>
<dbReference type="Gene3D" id="3.90.79.10">
    <property type="entry name" value="Nucleoside Triphosphate Pyrophosphohydrolase"/>
    <property type="match status" value="1"/>
</dbReference>
<gene>
    <name evidence="16" type="ORF">JT25_009180</name>
</gene>
<keyword evidence="10 14" id="KW-0408">Iron</keyword>
<dbReference type="GO" id="GO:0046872">
    <property type="term" value="F:metal ion binding"/>
    <property type="evidence" value="ECO:0007669"/>
    <property type="project" value="UniProtKB-UniRule"/>
</dbReference>
<dbReference type="CDD" id="cd00056">
    <property type="entry name" value="ENDO3c"/>
    <property type="match status" value="1"/>
</dbReference>
<dbReference type="FunFam" id="1.10.340.30:FF:000002">
    <property type="entry name" value="Adenine DNA glycosylase"/>
    <property type="match status" value="1"/>
</dbReference>
<dbReference type="InterPro" id="IPR003651">
    <property type="entry name" value="Endonuclease3_FeS-loop_motif"/>
</dbReference>
<dbReference type="Pfam" id="PF00730">
    <property type="entry name" value="HhH-GPD"/>
    <property type="match status" value="1"/>
</dbReference>
<dbReference type="InterPro" id="IPR029119">
    <property type="entry name" value="MutY_C"/>
</dbReference>
<dbReference type="SUPFAM" id="SSF48150">
    <property type="entry name" value="DNA-glycosylase"/>
    <property type="match status" value="1"/>
</dbReference>
<evidence type="ECO:0000256" key="4">
    <source>
        <dbReference type="ARBA" id="ARBA00012045"/>
    </source>
</evidence>
<dbReference type="Pfam" id="PF14815">
    <property type="entry name" value="NUDIX_4"/>
    <property type="match status" value="1"/>
</dbReference>
<evidence type="ECO:0000256" key="14">
    <source>
        <dbReference type="RuleBase" id="RU365096"/>
    </source>
</evidence>
<comment type="catalytic activity">
    <reaction evidence="1 14">
        <text>Hydrolyzes free adenine bases from 7,8-dihydro-8-oxoguanine:adenine mismatched double-stranded DNA, leaving an apurinic site.</text>
        <dbReference type="EC" id="3.2.2.31"/>
    </reaction>
</comment>
<evidence type="ECO:0000256" key="3">
    <source>
        <dbReference type="ARBA" id="ARBA00008343"/>
    </source>
</evidence>
<protein>
    <recommendedName>
        <fullName evidence="5 14">Adenine DNA glycosylase</fullName>
        <ecNumber evidence="4 14">3.2.2.31</ecNumber>
    </recommendedName>
</protein>
<dbReference type="PANTHER" id="PTHR42944">
    <property type="entry name" value="ADENINE DNA GLYCOSYLASE"/>
    <property type="match status" value="1"/>
</dbReference>
<name>A0A126T3K1_9GAMM</name>
<keyword evidence="6" id="KW-0004">4Fe-4S</keyword>
<evidence type="ECO:0000256" key="5">
    <source>
        <dbReference type="ARBA" id="ARBA00022023"/>
    </source>
</evidence>
<dbReference type="InterPro" id="IPR003265">
    <property type="entry name" value="HhH-GPD_domain"/>
</dbReference>